<keyword evidence="2" id="KW-1133">Transmembrane helix</keyword>
<gene>
    <name evidence="4" type="ORF">Sangu_2927400</name>
</gene>
<feature type="compositionally biased region" description="Basic residues" evidence="1">
    <location>
        <begin position="321"/>
        <end position="334"/>
    </location>
</feature>
<dbReference type="InterPro" id="IPR006852">
    <property type="entry name" value="TOD1_MUCI70"/>
</dbReference>
<keyword evidence="2" id="KW-0472">Membrane</keyword>
<name>A0AAW2IL09_9LAMI</name>
<feature type="compositionally biased region" description="Basic and acidic residues" evidence="1">
    <location>
        <begin position="277"/>
        <end position="295"/>
    </location>
</feature>
<feature type="domain" description="TOD1/MUCI70 glycosyltransferase-like" evidence="3">
    <location>
        <begin position="336"/>
        <end position="421"/>
    </location>
</feature>
<dbReference type="PANTHER" id="PTHR12956:SF24">
    <property type="entry name" value="TRANSMEMBRANE PROTEIN (DUF616)"/>
    <property type="match status" value="1"/>
</dbReference>
<sequence>MALFRQSGTGSGLRNGVSSDHLSVGVRGSSRHLLHRRSKAPPPYKISIGFCVLTLSLILTISALFYLLLQSKGGEINRREAHDYDMGVDSDFLRNVTRTEMSKELKFGHGSVAQGRDSRYWDKDDRRIDEDYNEVELERGRDDSVDKVRAPVKNRYSKSSFTKPHKVLGHQGNGLYNEAGRNELKMYEAEFEASLEKIGESTDVQGKKNQQSWNTDGRNLAAVTDADEYDDDIDLQDDQMEEYDDVVHDGRVKSGATKPSVIDVESSHAHHARKKNKDVIEEADKGSNDLYDEKSLSNSQHSNVNGHSGHAGFAEGQPVRPQRRSGSKRKPKNRKFSEKEEKPIQDEKWEPRFAGHQSLTEREESFIAQDQKINCGFVQGPKGWPSTGFDLAEDDAKYISSCHIAVMSCIFGNSDRLRSPMWKTVPILLQTFSLFSLYQYSIWLDSKLRLQLDPLLILEYFLWRKGYEYAISNHYDRHCLWEEVAQNKKLNKYNHSVIDEQFAFYQADGMRRFNASDTNKLLPSNVPEGSFIVRAHTPMSNLFSCLWFNEVERFTPRDQLSFAYAYHKLRKMNPGKRFYLNMFKVQYYNFTSISIS</sequence>
<evidence type="ECO:0000256" key="2">
    <source>
        <dbReference type="SAM" id="Phobius"/>
    </source>
</evidence>
<protein>
    <recommendedName>
        <fullName evidence="3">TOD1/MUCI70 glycosyltransferase-like domain-containing protein</fullName>
    </recommendedName>
</protein>
<dbReference type="EMBL" id="JACGWK010001785">
    <property type="protein sequence ID" value="KAL0282810.1"/>
    <property type="molecule type" value="Genomic_DNA"/>
</dbReference>
<feature type="compositionally biased region" description="Polar residues" evidence="1">
    <location>
        <begin position="296"/>
        <end position="306"/>
    </location>
</feature>
<feature type="compositionally biased region" description="Basic and acidic residues" evidence="1">
    <location>
        <begin position="335"/>
        <end position="352"/>
    </location>
</feature>
<feature type="transmembrane region" description="Helical" evidence="2">
    <location>
        <begin position="46"/>
        <end position="69"/>
    </location>
</feature>
<evidence type="ECO:0000256" key="1">
    <source>
        <dbReference type="SAM" id="MobiDB-lite"/>
    </source>
</evidence>
<reference evidence="4" key="2">
    <citation type="journal article" date="2024" name="Plant">
        <title>Genomic evolution and insights into agronomic trait innovations of Sesamum species.</title>
        <authorList>
            <person name="Miao H."/>
            <person name="Wang L."/>
            <person name="Qu L."/>
            <person name="Liu H."/>
            <person name="Sun Y."/>
            <person name="Le M."/>
            <person name="Wang Q."/>
            <person name="Wei S."/>
            <person name="Zheng Y."/>
            <person name="Lin W."/>
            <person name="Duan Y."/>
            <person name="Cao H."/>
            <person name="Xiong S."/>
            <person name="Wang X."/>
            <person name="Wei L."/>
            <person name="Li C."/>
            <person name="Ma Q."/>
            <person name="Ju M."/>
            <person name="Zhao R."/>
            <person name="Li G."/>
            <person name="Mu C."/>
            <person name="Tian Q."/>
            <person name="Mei H."/>
            <person name="Zhang T."/>
            <person name="Gao T."/>
            <person name="Zhang H."/>
        </authorList>
    </citation>
    <scope>NUCLEOTIDE SEQUENCE</scope>
    <source>
        <strain evidence="4">G01</strain>
    </source>
</reference>
<dbReference type="Pfam" id="PF04765">
    <property type="entry name" value="TOD1_MUCI70"/>
    <property type="match status" value="2"/>
</dbReference>
<reference evidence="4" key="1">
    <citation type="submission" date="2020-06" db="EMBL/GenBank/DDBJ databases">
        <authorList>
            <person name="Li T."/>
            <person name="Hu X."/>
            <person name="Zhang T."/>
            <person name="Song X."/>
            <person name="Zhang H."/>
            <person name="Dai N."/>
            <person name="Sheng W."/>
            <person name="Hou X."/>
            <person name="Wei L."/>
        </authorList>
    </citation>
    <scope>NUCLEOTIDE SEQUENCE</scope>
    <source>
        <strain evidence="4">G01</strain>
        <tissue evidence="4">Leaf</tissue>
    </source>
</reference>
<dbReference type="AlphaFoldDB" id="A0AAW2IL09"/>
<comment type="caution">
    <text evidence="4">The sequence shown here is derived from an EMBL/GenBank/DDBJ whole genome shotgun (WGS) entry which is preliminary data.</text>
</comment>
<organism evidence="4">
    <name type="scientific">Sesamum angustifolium</name>
    <dbReference type="NCBI Taxonomy" id="2727405"/>
    <lineage>
        <taxon>Eukaryota</taxon>
        <taxon>Viridiplantae</taxon>
        <taxon>Streptophyta</taxon>
        <taxon>Embryophyta</taxon>
        <taxon>Tracheophyta</taxon>
        <taxon>Spermatophyta</taxon>
        <taxon>Magnoliopsida</taxon>
        <taxon>eudicotyledons</taxon>
        <taxon>Gunneridae</taxon>
        <taxon>Pentapetalae</taxon>
        <taxon>asterids</taxon>
        <taxon>lamiids</taxon>
        <taxon>Lamiales</taxon>
        <taxon>Pedaliaceae</taxon>
        <taxon>Sesamum</taxon>
    </lineage>
</organism>
<feature type="domain" description="TOD1/MUCI70 glycosyltransferase-like" evidence="3">
    <location>
        <begin position="425"/>
        <end position="588"/>
    </location>
</feature>
<proteinExistence type="predicted"/>
<accession>A0AAW2IL09</accession>
<feature type="region of interest" description="Disordered" evidence="1">
    <location>
        <begin position="248"/>
        <end position="352"/>
    </location>
</feature>
<keyword evidence="2" id="KW-0812">Transmembrane</keyword>
<dbReference type="PANTHER" id="PTHR12956">
    <property type="entry name" value="ALKALINE CERAMIDASE-RELATED"/>
    <property type="match status" value="1"/>
</dbReference>
<evidence type="ECO:0000259" key="3">
    <source>
        <dbReference type="Pfam" id="PF04765"/>
    </source>
</evidence>
<dbReference type="InterPro" id="IPR048354">
    <property type="entry name" value="TOD1_MUCI70_glycTrfase_dom"/>
</dbReference>
<evidence type="ECO:0000313" key="4">
    <source>
        <dbReference type="EMBL" id="KAL0282810.1"/>
    </source>
</evidence>